<accession>A0ABM7M9C3</accession>
<dbReference type="InterPro" id="IPR011712">
    <property type="entry name" value="Sig_transdc_His_kin_sub3_dim/P"/>
</dbReference>
<evidence type="ECO:0000256" key="5">
    <source>
        <dbReference type="ARBA" id="ARBA00022741"/>
    </source>
</evidence>
<dbReference type="CDD" id="cd16917">
    <property type="entry name" value="HATPase_UhpB-NarQ-NarX-like"/>
    <property type="match status" value="1"/>
</dbReference>
<dbReference type="SMART" id="SM00387">
    <property type="entry name" value="HATPase_c"/>
    <property type="match status" value="1"/>
</dbReference>
<sequence>MRSFARRHPIVVDAALAAAVLCVNLALGHQQPPAGMRAPDPLGYALTVAACTTLVFRRYFPLPVLVAYCLIWTGYIAAGFWPVVNSAGALLAVYTVAAHRPLREAVAAVLLLDAVWIYGGLRGGENEYLTLLSQALVWPVVICWFGTRARRLTELTARLRDEQEEKARRAVDDERIRVARELHDVVAHHMAVVSVQAGLAWYVFDSDRDTARTALGAVLETSAQAQEEMRRLLILLRKAPLSGADETTASGLARLPELVGRIRGAGLPVELTVTGEVREVPRGVDVCAYRMVQEALTNVLKHTGHGPAAVTVDYREDDLVVRVRDTGPSVPAASATGGHGLRGMRERAALYGGALEAGPHPDGGFEVVLTLPFLAAE</sequence>
<dbReference type="InterPro" id="IPR055558">
    <property type="entry name" value="DUF7134"/>
</dbReference>
<comment type="catalytic activity">
    <reaction evidence="1">
        <text>ATP + protein L-histidine = ADP + protein N-phospho-L-histidine.</text>
        <dbReference type="EC" id="2.7.13.3"/>
    </reaction>
</comment>
<dbReference type="PANTHER" id="PTHR24421">
    <property type="entry name" value="NITRATE/NITRITE SENSOR PROTEIN NARX-RELATED"/>
    <property type="match status" value="1"/>
</dbReference>
<keyword evidence="4" id="KW-0808">Transferase</keyword>
<proteinExistence type="predicted"/>
<gene>
    <name evidence="11" type="ORF">Aiant_88670</name>
</gene>
<dbReference type="InterPro" id="IPR036890">
    <property type="entry name" value="HATPase_C_sf"/>
</dbReference>
<dbReference type="Gene3D" id="3.30.565.10">
    <property type="entry name" value="Histidine kinase-like ATPase, C-terminal domain"/>
    <property type="match status" value="1"/>
</dbReference>
<organism evidence="11 12">
    <name type="scientific">Actinoplanes ianthinogenes</name>
    <dbReference type="NCBI Taxonomy" id="122358"/>
    <lineage>
        <taxon>Bacteria</taxon>
        <taxon>Bacillati</taxon>
        <taxon>Actinomycetota</taxon>
        <taxon>Actinomycetes</taxon>
        <taxon>Micromonosporales</taxon>
        <taxon>Micromonosporaceae</taxon>
        <taxon>Actinoplanes</taxon>
    </lineage>
</organism>
<evidence type="ECO:0000256" key="7">
    <source>
        <dbReference type="ARBA" id="ARBA00022840"/>
    </source>
</evidence>
<dbReference type="Pfam" id="PF07730">
    <property type="entry name" value="HisKA_3"/>
    <property type="match status" value="1"/>
</dbReference>
<reference evidence="11 12" key="1">
    <citation type="submission" date="2020-08" db="EMBL/GenBank/DDBJ databases">
        <title>Whole genome shotgun sequence of Actinoplanes ianthinogenes NBRC 13996.</title>
        <authorList>
            <person name="Komaki H."/>
            <person name="Tamura T."/>
        </authorList>
    </citation>
    <scope>NUCLEOTIDE SEQUENCE [LARGE SCALE GENOMIC DNA]</scope>
    <source>
        <strain evidence="11 12">NBRC 13996</strain>
    </source>
</reference>
<dbReference type="EMBL" id="AP023356">
    <property type="protein sequence ID" value="BCJ48210.1"/>
    <property type="molecule type" value="Genomic_DNA"/>
</dbReference>
<dbReference type="InterPro" id="IPR003594">
    <property type="entry name" value="HATPase_dom"/>
</dbReference>
<dbReference type="Proteomes" id="UP000676967">
    <property type="component" value="Chromosome"/>
</dbReference>
<keyword evidence="8" id="KW-0902">Two-component regulatory system</keyword>
<dbReference type="SUPFAM" id="SSF55874">
    <property type="entry name" value="ATPase domain of HSP90 chaperone/DNA topoisomerase II/histidine kinase"/>
    <property type="match status" value="1"/>
</dbReference>
<dbReference type="InterPro" id="IPR050482">
    <property type="entry name" value="Sensor_HK_TwoCompSys"/>
</dbReference>
<feature type="domain" description="Histidine kinase/HSP90-like ATPase" evidence="10">
    <location>
        <begin position="283"/>
        <end position="375"/>
    </location>
</feature>
<dbReference type="Pfam" id="PF23539">
    <property type="entry name" value="DUF7134"/>
    <property type="match status" value="1"/>
</dbReference>
<keyword evidence="9" id="KW-0812">Transmembrane</keyword>
<evidence type="ECO:0000256" key="8">
    <source>
        <dbReference type="ARBA" id="ARBA00023012"/>
    </source>
</evidence>
<evidence type="ECO:0000256" key="2">
    <source>
        <dbReference type="ARBA" id="ARBA00012438"/>
    </source>
</evidence>
<evidence type="ECO:0000259" key="10">
    <source>
        <dbReference type="SMART" id="SM00387"/>
    </source>
</evidence>
<evidence type="ECO:0000256" key="1">
    <source>
        <dbReference type="ARBA" id="ARBA00000085"/>
    </source>
</evidence>
<keyword evidence="6" id="KW-0418">Kinase</keyword>
<evidence type="ECO:0000256" key="6">
    <source>
        <dbReference type="ARBA" id="ARBA00022777"/>
    </source>
</evidence>
<evidence type="ECO:0000313" key="12">
    <source>
        <dbReference type="Proteomes" id="UP000676967"/>
    </source>
</evidence>
<dbReference type="Gene3D" id="1.20.5.1930">
    <property type="match status" value="1"/>
</dbReference>
<keyword evidence="12" id="KW-1185">Reference proteome</keyword>
<keyword evidence="7" id="KW-0067">ATP-binding</keyword>
<keyword evidence="5" id="KW-0547">Nucleotide-binding</keyword>
<keyword evidence="9" id="KW-1133">Transmembrane helix</keyword>
<name>A0ABM7M9C3_9ACTN</name>
<evidence type="ECO:0000313" key="11">
    <source>
        <dbReference type="EMBL" id="BCJ48210.1"/>
    </source>
</evidence>
<evidence type="ECO:0000256" key="9">
    <source>
        <dbReference type="SAM" id="Phobius"/>
    </source>
</evidence>
<evidence type="ECO:0000256" key="4">
    <source>
        <dbReference type="ARBA" id="ARBA00022679"/>
    </source>
</evidence>
<keyword evidence="3" id="KW-0597">Phosphoprotein</keyword>
<feature type="transmembrane region" description="Helical" evidence="9">
    <location>
        <begin position="65"/>
        <end position="93"/>
    </location>
</feature>
<dbReference type="EC" id="2.7.13.3" evidence="2"/>
<dbReference type="Pfam" id="PF02518">
    <property type="entry name" value="HATPase_c"/>
    <property type="match status" value="1"/>
</dbReference>
<keyword evidence="9" id="KW-0472">Membrane</keyword>
<evidence type="ECO:0000256" key="3">
    <source>
        <dbReference type="ARBA" id="ARBA00022553"/>
    </source>
</evidence>
<dbReference type="PANTHER" id="PTHR24421:SF10">
    <property type="entry name" value="NITRATE_NITRITE SENSOR PROTEIN NARQ"/>
    <property type="match status" value="1"/>
</dbReference>
<protein>
    <recommendedName>
        <fullName evidence="2">histidine kinase</fullName>
        <ecNumber evidence="2">2.7.13.3</ecNumber>
    </recommendedName>
</protein>